<feature type="compositionally biased region" description="Low complexity" evidence="1">
    <location>
        <begin position="35"/>
        <end position="60"/>
    </location>
</feature>
<protein>
    <recommendedName>
        <fullName evidence="4">Polysaccharide deacetylase</fullName>
    </recommendedName>
</protein>
<proteinExistence type="predicted"/>
<accession>A0ABR6BSL5</accession>
<name>A0ABR6BSL5_9PSEU</name>
<sequence length="396" mass="42876">MGTGKRLGWLTTATALVLAVVMVIVMGKDDGTAQNAAAQTSATPTTTTTPGPITPLGQPAPAGPTPTLPAPSGQQPAWMRKLKPGEKPPQFVLFSFDGGVSAKHWEAITPIAKRTGARVTAMLSGVYLLSEDQANQYTGPGHKPGESAIGFGGSPADITARIKYLNDALDAGHEFGTHYNGHFCEGEGAPVGSWSTAGWNSEIDQFDRYLRALDARGLRITPEMIKGGRTPCLEGNWDQLFPAAHAHNYVYDTSHVSFGVTWPTVDRGMWEFPLPEVRIPALDRKVVMMDFNFWYVLDGAKEGDDARGPEFSPIVLDTYRSTYLAAYNGNRAPLVVANHFNEWAGGAFSTAVQDFMSETCTKPETVCATYSQVIQWMQLQDPAVLDAFRKLPAAHN</sequence>
<evidence type="ECO:0000313" key="2">
    <source>
        <dbReference type="EMBL" id="MBA8929881.1"/>
    </source>
</evidence>
<gene>
    <name evidence="2" type="ORF">BC739_007114</name>
</gene>
<dbReference type="PANTHER" id="PTHR45985:SF3">
    <property type="entry name" value="CHITIN DEACETYLASE-LIKE 4"/>
    <property type="match status" value="1"/>
</dbReference>
<evidence type="ECO:0000256" key="1">
    <source>
        <dbReference type="SAM" id="MobiDB-lite"/>
    </source>
</evidence>
<organism evidence="2 3">
    <name type="scientific">Kutzneria viridogrisea</name>
    <dbReference type="NCBI Taxonomy" id="47990"/>
    <lineage>
        <taxon>Bacteria</taxon>
        <taxon>Bacillati</taxon>
        <taxon>Actinomycetota</taxon>
        <taxon>Actinomycetes</taxon>
        <taxon>Pseudonocardiales</taxon>
        <taxon>Pseudonocardiaceae</taxon>
        <taxon>Kutzneria</taxon>
    </lineage>
</organism>
<evidence type="ECO:0000313" key="3">
    <source>
        <dbReference type="Proteomes" id="UP000517916"/>
    </source>
</evidence>
<dbReference type="Gene3D" id="3.20.20.370">
    <property type="entry name" value="Glycoside hydrolase/deacetylase"/>
    <property type="match status" value="1"/>
</dbReference>
<dbReference type="SUPFAM" id="SSF88713">
    <property type="entry name" value="Glycoside hydrolase/deacetylase"/>
    <property type="match status" value="1"/>
</dbReference>
<dbReference type="PANTHER" id="PTHR45985">
    <property type="match status" value="1"/>
</dbReference>
<feature type="region of interest" description="Disordered" evidence="1">
    <location>
        <begin position="35"/>
        <end position="84"/>
    </location>
</feature>
<dbReference type="EMBL" id="JACJID010000006">
    <property type="protein sequence ID" value="MBA8929881.1"/>
    <property type="molecule type" value="Genomic_DNA"/>
</dbReference>
<reference evidence="2 3" key="1">
    <citation type="submission" date="2020-08" db="EMBL/GenBank/DDBJ databases">
        <title>Genomic Encyclopedia of Archaeal and Bacterial Type Strains, Phase II (KMG-II): from individual species to whole genera.</title>
        <authorList>
            <person name="Goeker M."/>
        </authorList>
    </citation>
    <scope>NUCLEOTIDE SEQUENCE [LARGE SCALE GENOMIC DNA]</scope>
    <source>
        <strain evidence="2 3">DSM 43850</strain>
    </source>
</reference>
<comment type="caution">
    <text evidence="2">The sequence shown here is derived from an EMBL/GenBank/DDBJ whole genome shotgun (WGS) entry which is preliminary data.</text>
</comment>
<dbReference type="InterPro" id="IPR052740">
    <property type="entry name" value="CE4"/>
</dbReference>
<dbReference type="InterPro" id="IPR011330">
    <property type="entry name" value="Glyco_hydro/deAcase_b/a-brl"/>
</dbReference>
<dbReference type="Proteomes" id="UP000517916">
    <property type="component" value="Unassembled WGS sequence"/>
</dbReference>
<evidence type="ECO:0008006" key="4">
    <source>
        <dbReference type="Google" id="ProtNLM"/>
    </source>
</evidence>
<keyword evidence="3" id="KW-1185">Reference proteome</keyword>
<dbReference type="RefSeq" id="WP_182839621.1">
    <property type="nucleotide sequence ID" value="NZ_BAAABQ010000014.1"/>
</dbReference>